<reference evidence="2 3" key="1">
    <citation type="journal article" date="2017" name="ISME J.">
        <title>Energy and carbon metabolisms in a deep terrestrial subsurface fluid microbial community.</title>
        <authorList>
            <person name="Momper L."/>
            <person name="Jungbluth S.P."/>
            <person name="Lee M.D."/>
            <person name="Amend J.P."/>
        </authorList>
    </citation>
    <scope>NUCLEOTIDE SEQUENCE [LARGE SCALE GENOMIC DNA]</scope>
    <source>
        <strain evidence="2">SURF_5</strain>
    </source>
</reference>
<keyword evidence="2" id="KW-0969">Cilium</keyword>
<name>A0A3A4N9J3_ABYX5</name>
<dbReference type="Proteomes" id="UP000265882">
    <property type="component" value="Unassembled WGS sequence"/>
</dbReference>
<proteinExistence type="predicted"/>
<evidence type="ECO:0000313" key="2">
    <source>
        <dbReference type="EMBL" id="RJP14976.1"/>
    </source>
</evidence>
<feature type="domain" description="Flagellar hook-length control protein-like C-terminal" evidence="1">
    <location>
        <begin position="281"/>
        <end position="354"/>
    </location>
</feature>
<dbReference type="Gene3D" id="3.30.750.140">
    <property type="match status" value="1"/>
</dbReference>
<evidence type="ECO:0000313" key="3">
    <source>
        <dbReference type="Proteomes" id="UP000265882"/>
    </source>
</evidence>
<protein>
    <submittedName>
        <fullName evidence="2">Flagellar hook-length control protein FliK</fullName>
    </submittedName>
</protein>
<accession>A0A3A4N9J3</accession>
<keyword evidence="2" id="KW-0282">Flagellum</keyword>
<comment type="caution">
    <text evidence="2">The sequence shown here is derived from an EMBL/GenBank/DDBJ whole genome shotgun (WGS) entry which is preliminary data.</text>
</comment>
<sequence length="398" mass="42405">MAGILLSQLATLVQVGIKIPNTCLVEGAVAPEKNDSEPEITSFEAVFRKLSEKFAVPDLSFCPTNQSMTGNFPVKAGGGGAVGSAAASQVVVSGDFAEPGTPVFAFERAIPLQNPHAFVFEGTGTDMVRFFGPKQMNPDQQIGDVTANSSFDTQYPEAQIRSFSSYYQAPQMEQIDSNSASGETAEAAARGVVLPAVATVSAAPAEMEAHSLVIPLLQEYVEGQTGVSNENTGTQQPPTAPGAVVIAQQFSETSAVQPTAHIIDTDSLVEQIVQGARLVQHSGASELHVYLKPEFLGKLSIKVLSDLHGIRMEIRAENETVRQIMQDNLGDLQQRLANKGIALDHLALFSGSDSPPRRKSDQFLQAPPPVSVLEREGLVESMPAVAMPGRLSLLDYFA</sequence>
<dbReference type="InterPro" id="IPR038610">
    <property type="entry name" value="FliK-like_C_sf"/>
</dbReference>
<dbReference type="CDD" id="cd17470">
    <property type="entry name" value="T3SS_Flik_C"/>
    <property type="match status" value="1"/>
</dbReference>
<keyword evidence="2" id="KW-0966">Cell projection</keyword>
<dbReference type="Pfam" id="PF02120">
    <property type="entry name" value="Flg_hook"/>
    <property type="match status" value="1"/>
</dbReference>
<organism evidence="2 3">
    <name type="scientific">Abyssobacteria bacterium (strain SURF_5)</name>
    <dbReference type="NCBI Taxonomy" id="2093360"/>
    <lineage>
        <taxon>Bacteria</taxon>
        <taxon>Pseudomonadati</taxon>
        <taxon>Candidatus Hydrogenedentota</taxon>
        <taxon>Candidatus Abyssobacteria</taxon>
    </lineage>
</organism>
<dbReference type="InterPro" id="IPR021136">
    <property type="entry name" value="Flagellar_hook_control-like_C"/>
</dbReference>
<evidence type="ECO:0000259" key="1">
    <source>
        <dbReference type="Pfam" id="PF02120"/>
    </source>
</evidence>
<dbReference type="EMBL" id="QZKU01000139">
    <property type="protein sequence ID" value="RJP14976.1"/>
    <property type="molecule type" value="Genomic_DNA"/>
</dbReference>
<dbReference type="AlphaFoldDB" id="A0A3A4N9J3"/>
<gene>
    <name evidence="2" type="ORF">C4520_20600</name>
</gene>